<keyword evidence="1" id="KW-0472">Membrane</keyword>
<proteinExistence type="predicted"/>
<protein>
    <submittedName>
        <fullName evidence="2">Uncharacterized protein</fullName>
    </submittedName>
</protein>
<reference evidence="2" key="1">
    <citation type="journal article" date="2020" name="mSystems">
        <title>Genome- and Community-Level Interaction Insights into Carbon Utilization and Element Cycling Functions of Hydrothermarchaeota in Hydrothermal Sediment.</title>
        <authorList>
            <person name="Zhou Z."/>
            <person name="Liu Y."/>
            <person name="Xu W."/>
            <person name="Pan J."/>
            <person name="Luo Z.H."/>
            <person name="Li M."/>
        </authorList>
    </citation>
    <scope>NUCLEOTIDE SEQUENCE [LARGE SCALE GENOMIC DNA]</scope>
    <source>
        <strain evidence="2">SpSt-757</strain>
    </source>
</reference>
<comment type="caution">
    <text evidence="2">The sequence shown here is derived from an EMBL/GenBank/DDBJ whole genome shotgun (WGS) entry which is preliminary data.</text>
</comment>
<dbReference type="AlphaFoldDB" id="A0A7V3J9L2"/>
<name>A0A7V3J9L2_UNCC3</name>
<organism evidence="2">
    <name type="scientific">candidate division CPR3 bacterium</name>
    <dbReference type="NCBI Taxonomy" id="2268181"/>
    <lineage>
        <taxon>Bacteria</taxon>
        <taxon>Bacteria division CPR3</taxon>
    </lineage>
</organism>
<keyword evidence="1" id="KW-1133">Transmembrane helix</keyword>
<accession>A0A7V3J9L2</accession>
<keyword evidence="1" id="KW-0812">Transmembrane</keyword>
<dbReference type="EMBL" id="DTGG01000052">
    <property type="protein sequence ID" value="HFZ08794.1"/>
    <property type="molecule type" value="Genomic_DNA"/>
</dbReference>
<feature type="transmembrane region" description="Helical" evidence="1">
    <location>
        <begin position="58"/>
        <end position="75"/>
    </location>
</feature>
<gene>
    <name evidence="2" type="ORF">ENV41_01510</name>
</gene>
<sequence length="156" mass="17249">MEKNFKLEIIPYPIKFMFGGFFAILGVMGLLMLIILAAHPAQLGSEMKNFFFGNFKTASSVVTLVVVLVLAVFYVKSTSLKISQNQLVLTSFAAAGLRLDINQITKISYSTTPAQQKYTLTIGQNNYVIPFRVIDPNELTQSLKAINPNIQIAAIE</sequence>
<evidence type="ECO:0000256" key="1">
    <source>
        <dbReference type="SAM" id="Phobius"/>
    </source>
</evidence>
<evidence type="ECO:0000313" key="2">
    <source>
        <dbReference type="EMBL" id="HFZ08794.1"/>
    </source>
</evidence>
<feature type="transmembrane region" description="Helical" evidence="1">
    <location>
        <begin position="12"/>
        <end position="38"/>
    </location>
</feature>